<evidence type="ECO:0000313" key="4">
    <source>
        <dbReference type="EMBL" id="CAB4852312.1"/>
    </source>
</evidence>
<reference evidence="4" key="1">
    <citation type="submission" date="2020-05" db="EMBL/GenBank/DDBJ databases">
        <authorList>
            <person name="Chiriac C."/>
            <person name="Salcher M."/>
            <person name="Ghai R."/>
            <person name="Kavagutti S V."/>
        </authorList>
    </citation>
    <scope>NUCLEOTIDE SEQUENCE</scope>
</reference>
<dbReference type="PANTHER" id="PTHR11941:SF54">
    <property type="entry name" value="ENOYL-COA HYDRATASE, MITOCHONDRIAL"/>
    <property type="match status" value="1"/>
</dbReference>
<evidence type="ECO:0000256" key="3">
    <source>
        <dbReference type="SAM" id="Phobius"/>
    </source>
</evidence>
<feature type="transmembrane region" description="Helical" evidence="3">
    <location>
        <begin position="99"/>
        <end position="120"/>
    </location>
</feature>
<keyword evidence="3" id="KW-0472">Membrane</keyword>
<dbReference type="PANTHER" id="PTHR11941">
    <property type="entry name" value="ENOYL-COA HYDRATASE-RELATED"/>
    <property type="match status" value="1"/>
</dbReference>
<name>A0A6J7C2R4_9ZZZZ</name>
<dbReference type="AlphaFoldDB" id="A0A6J7C2R4"/>
<evidence type="ECO:0000256" key="2">
    <source>
        <dbReference type="ARBA" id="ARBA00023239"/>
    </source>
</evidence>
<dbReference type="EMBL" id="CAFBIZ010000253">
    <property type="protein sequence ID" value="CAB4852312.1"/>
    <property type="molecule type" value="Genomic_DNA"/>
</dbReference>
<dbReference type="InterPro" id="IPR029045">
    <property type="entry name" value="ClpP/crotonase-like_dom_sf"/>
</dbReference>
<comment type="similarity">
    <text evidence="1">Belongs to the enoyl-CoA hydratase/isomerase family.</text>
</comment>
<dbReference type="Gene3D" id="3.90.226.10">
    <property type="entry name" value="2-enoyl-CoA Hydratase, Chain A, domain 1"/>
    <property type="match status" value="1"/>
</dbReference>
<dbReference type="GO" id="GO:0006635">
    <property type="term" value="P:fatty acid beta-oxidation"/>
    <property type="evidence" value="ECO:0007669"/>
    <property type="project" value="TreeGrafter"/>
</dbReference>
<dbReference type="Pfam" id="PF00378">
    <property type="entry name" value="ECH_1"/>
    <property type="match status" value="1"/>
</dbReference>
<dbReference type="CDD" id="cd06558">
    <property type="entry name" value="crotonase-like"/>
    <property type="match status" value="1"/>
</dbReference>
<dbReference type="InterPro" id="IPR014748">
    <property type="entry name" value="Enoyl-CoA_hydra_C"/>
</dbReference>
<keyword evidence="3" id="KW-1133">Transmembrane helix</keyword>
<dbReference type="PROSITE" id="PS00166">
    <property type="entry name" value="ENOYL_COA_HYDRATASE"/>
    <property type="match status" value="1"/>
</dbReference>
<keyword evidence="3" id="KW-0812">Transmembrane</keyword>
<dbReference type="GO" id="GO:0016829">
    <property type="term" value="F:lyase activity"/>
    <property type="evidence" value="ECO:0007669"/>
    <property type="project" value="UniProtKB-KW"/>
</dbReference>
<dbReference type="InterPro" id="IPR001753">
    <property type="entry name" value="Enoyl-CoA_hydra/iso"/>
</dbReference>
<dbReference type="InterPro" id="IPR018376">
    <property type="entry name" value="Enoyl-CoA_hyd/isom_CS"/>
</dbReference>
<gene>
    <name evidence="4" type="ORF">UFOPK3268_01597</name>
</gene>
<organism evidence="4">
    <name type="scientific">freshwater metagenome</name>
    <dbReference type="NCBI Taxonomy" id="449393"/>
    <lineage>
        <taxon>unclassified sequences</taxon>
        <taxon>metagenomes</taxon>
        <taxon>ecological metagenomes</taxon>
    </lineage>
</organism>
<sequence>MSNTTTRGEVRLERDGPVATLTLDRESAHNALTVHMIRSLAEHIETLRADTEVRAIVLTGAGSRSFCAGGDLGELIPRLTAGELEILVPDPSKRFFSDVFVPIIAAVNGICVAGGLELLLGTDLRIASSRASFGLPEVKVGMIPGGGSHVRLPQQVGWPAAMHLLLTGESIDALRALQIGLVGEVVEPDRVLPRAQELARLIAANAPIAVRTAKEIAVRALGNEPRFAREAALNERVLRTQDAQEGPLAFTEKRPPRFQNR</sequence>
<dbReference type="SUPFAM" id="SSF52096">
    <property type="entry name" value="ClpP/crotonase"/>
    <property type="match status" value="1"/>
</dbReference>
<proteinExistence type="inferred from homology"/>
<dbReference type="Gene3D" id="1.10.12.10">
    <property type="entry name" value="Lyase 2-enoyl-coa Hydratase, Chain A, domain 2"/>
    <property type="match status" value="1"/>
</dbReference>
<keyword evidence="2" id="KW-0456">Lyase</keyword>
<evidence type="ECO:0000256" key="1">
    <source>
        <dbReference type="ARBA" id="ARBA00005254"/>
    </source>
</evidence>
<protein>
    <submittedName>
        <fullName evidence="4">Unannotated protein</fullName>
    </submittedName>
</protein>
<accession>A0A6J7C2R4</accession>